<dbReference type="STRING" id="1433126.BN938_1321"/>
<name>A0A060R7V5_9BACT</name>
<evidence type="ECO:0000313" key="3">
    <source>
        <dbReference type="Proteomes" id="UP000027616"/>
    </source>
</evidence>
<feature type="chain" id="PRO_5001586140" description="Transglutaminase-like domain-containing protein" evidence="1">
    <location>
        <begin position="20"/>
        <end position="365"/>
    </location>
</feature>
<organism evidence="2 3">
    <name type="scientific">Mucinivorans hirudinis</name>
    <dbReference type="NCBI Taxonomy" id="1433126"/>
    <lineage>
        <taxon>Bacteria</taxon>
        <taxon>Pseudomonadati</taxon>
        <taxon>Bacteroidota</taxon>
        <taxon>Bacteroidia</taxon>
        <taxon>Bacteroidales</taxon>
        <taxon>Rikenellaceae</taxon>
        <taxon>Mucinivorans</taxon>
    </lineage>
</organism>
<dbReference type="EMBL" id="HG934468">
    <property type="protein sequence ID" value="CDN31410.1"/>
    <property type="molecule type" value="Genomic_DNA"/>
</dbReference>
<feature type="signal peptide" evidence="1">
    <location>
        <begin position="1"/>
        <end position="19"/>
    </location>
</feature>
<sequence length="365" mass="42023">MRVFAISVLLIFSAVAINAQTAAKYNFQVRVDSCMGTTIFPSWVLFYSEMMSMDKEEGDAFDFSVDSIEPNTTLRLIVEETKFNKKTIYQQNLQKGGSYVFSPYINWKYDALRQLDQPTLESYAFILELNGKEIDRRNMKFSFRGINECMFGYYEDDGSFVDLCELFAQYVNEDHPLIDKILREVLEVDKTRRFIGYQGSWDDVMEQVFWIWEYFCKRGTRYSDIMSSSVASGKITSQYVRFFEQVVNNRQANCVDGTVMLASIFQKIGLETAIISLPSHMLLAICNTWKKENEDGYYIFLETTMMGTDKDSRKSFNAALDAGAKMVNKYLDDKEKGKMEGKGKGKAYVANISTCRRNGIKPIGR</sequence>
<dbReference type="KEGG" id="rbc:BN938_1321"/>
<evidence type="ECO:0000313" key="2">
    <source>
        <dbReference type="EMBL" id="CDN31410.1"/>
    </source>
</evidence>
<dbReference type="HOGENOM" id="CLU_060697_0_0_10"/>
<dbReference type="eggNOG" id="COG0467">
    <property type="taxonomic scope" value="Bacteria"/>
</dbReference>
<dbReference type="Proteomes" id="UP000027616">
    <property type="component" value="Chromosome I"/>
</dbReference>
<dbReference type="AlphaFoldDB" id="A0A060R7V5"/>
<dbReference type="OrthoDB" id="1011336at2"/>
<reference evidence="2 3" key="1">
    <citation type="journal article" date="2015" name="Genome Announc.">
        <title>Complete Genome Sequence of the Novel Leech Symbiont Mucinivorans hirudinis M3T.</title>
        <authorList>
            <person name="Nelson M.C."/>
            <person name="Bomar L."/>
            <person name="Graf J."/>
        </authorList>
    </citation>
    <scope>NUCLEOTIDE SEQUENCE [LARGE SCALE GENOMIC DNA]</scope>
    <source>
        <strain evidence="3">M3</strain>
    </source>
</reference>
<evidence type="ECO:0000256" key="1">
    <source>
        <dbReference type="SAM" id="SignalP"/>
    </source>
</evidence>
<proteinExistence type="predicted"/>
<evidence type="ECO:0008006" key="4">
    <source>
        <dbReference type="Google" id="ProtNLM"/>
    </source>
</evidence>
<protein>
    <recommendedName>
        <fullName evidence="4">Transglutaminase-like domain-containing protein</fullName>
    </recommendedName>
</protein>
<keyword evidence="1" id="KW-0732">Signal</keyword>
<keyword evidence="3" id="KW-1185">Reference proteome</keyword>
<gene>
    <name evidence="2" type="ORF">BN938_1321</name>
</gene>
<accession>A0A060R7V5</accession>